<name>A0ABW5M6G2_9BACT</name>
<evidence type="ECO:0000313" key="2">
    <source>
        <dbReference type="Proteomes" id="UP001597469"/>
    </source>
</evidence>
<dbReference type="RefSeq" id="WP_381522652.1">
    <property type="nucleotide sequence ID" value="NZ_JBHULN010000006.1"/>
</dbReference>
<gene>
    <name evidence="1" type="ORF">ACFSUS_11530</name>
</gene>
<dbReference type="Gene3D" id="2.150.10.10">
    <property type="entry name" value="Serralysin-like metalloprotease, C-terminal"/>
    <property type="match status" value="1"/>
</dbReference>
<organism evidence="1 2">
    <name type="scientific">Spirosoma soli</name>
    <dbReference type="NCBI Taxonomy" id="1770529"/>
    <lineage>
        <taxon>Bacteria</taxon>
        <taxon>Pseudomonadati</taxon>
        <taxon>Bacteroidota</taxon>
        <taxon>Cytophagia</taxon>
        <taxon>Cytophagales</taxon>
        <taxon>Cytophagaceae</taxon>
        <taxon>Spirosoma</taxon>
    </lineage>
</organism>
<sequence>MKHVLTISIVLITVTVSFSQQITIPDAQPFNIRSDANNNTVFVGQSNAAGGSNTFVGYQAGQRTTSGTENVYVGFQSGLNSLGGSNLFLGAYAGFSSANSNASFNTFIGQRTGYNTTTGFANIFLGSNAGYSNQSGNYNTFIGNSAGQQSQLGSFNTFIGNGAGYNTSNANYNLFMGAQAGFNTVSGNYNVMLGQDAGASNKSGNNNTFIGKAAGGDQNSSNLENATAIGANAVVSANNAMVLGNNVNVGIGTSAPKAKLEITQGTNGNSGLRFTNLTRASQATYVGQTKFLTVNDQGDVVLGSTTSSPFREAAANDLWKAEGDNLVNTNAGGIVIGPGVSKTPAGYRLYVADGVLTEKVKVAVKSTNDWSDRVFESGYKLRGLKEVEQFINQEKHLPGVPSAEEVVKEGVDVGQMQAKLLEKVEELTLYTIQVEKTNRTQQKEIQELKKLVNQLQRKIK</sequence>
<dbReference type="InterPro" id="IPR011049">
    <property type="entry name" value="Serralysin-like_metalloprot_C"/>
</dbReference>
<reference evidence="2" key="1">
    <citation type="journal article" date="2019" name="Int. J. Syst. Evol. Microbiol.">
        <title>The Global Catalogue of Microorganisms (GCM) 10K type strain sequencing project: providing services to taxonomists for standard genome sequencing and annotation.</title>
        <authorList>
            <consortium name="The Broad Institute Genomics Platform"/>
            <consortium name="The Broad Institute Genome Sequencing Center for Infectious Disease"/>
            <person name="Wu L."/>
            <person name="Ma J."/>
        </authorList>
    </citation>
    <scope>NUCLEOTIDE SEQUENCE [LARGE SCALE GENOMIC DNA]</scope>
    <source>
        <strain evidence="2">KCTC 42805</strain>
    </source>
</reference>
<keyword evidence="2" id="KW-1185">Reference proteome</keyword>
<proteinExistence type="predicted"/>
<protein>
    <submittedName>
        <fullName evidence="1">BZIP transcription factor</fullName>
    </submittedName>
</protein>
<comment type="caution">
    <text evidence="1">The sequence shown here is derived from an EMBL/GenBank/DDBJ whole genome shotgun (WGS) entry which is preliminary data.</text>
</comment>
<dbReference type="EMBL" id="JBHULN010000006">
    <property type="protein sequence ID" value="MFD2571267.1"/>
    <property type="molecule type" value="Genomic_DNA"/>
</dbReference>
<evidence type="ECO:0000313" key="1">
    <source>
        <dbReference type="EMBL" id="MFD2571267.1"/>
    </source>
</evidence>
<dbReference type="Proteomes" id="UP001597469">
    <property type="component" value="Unassembled WGS sequence"/>
</dbReference>
<accession>A0ABW5M6G2</accession>